<evidence type="ECO:0000256" key="8">
    <source>
        <dbReference type="ARBA" id="ARBA00022777"/>
    </source>
</evidence>
<evidence type="ECO:0000313" key="15">
    <source>
        <dbReference type="EMBL" id="MCM3716201.1"/>
    </source>
</evidence>
<dbReference type="SUPFAM" id="SSF55604">
    <property type="entry name" value="Glucose permease domain IIB"/>
    <property type="match status" value="1"/>
</dbReference>
<dbReference type="CDD" id="cd00212">
    <property type="entry name" value="PTS_IIB_glc"/>
    <property type="match status" value="1"/>
</dbReference>
<dbReference type="PROSITE" id="PS51103">
    <property type="entry name" value="PTS_EIIC_TYPE_1"/>
    <property type="match status" value="1"/>
</dbReference>
<evidence type="ECO:0000256" key="4">
    <source>
        <dbReference type="ARBA" id="ARBA00022597"/>
    </source>
</evidence>
<dbReference type="PROSITE" id="PS01035">
    <property type="entry name" value="PTS_EIIB_TYPE_1_CYS"/>
    <property type="match status" value="1"/>
</dbReference>
<dbReference type="EMBL" id="JAMBOL010000031">
    <property type="protein sequence ID" value="MCM3716201.1"/>
    <property type="molecule type" value="Genomic_DNA"/>
</dbReference>
<dbReference type="InterPro" id="IPR036878">
    <property type="entry name" value="Glu_permease_IIB"/>
</dbReference>
<evidence type="ECO:0000256" key="6">
    <source>
        <dbReference type="ARBA" id="ARBA00022683"/>
    </source>
</evidence>
<keyword evidence="10 12" id="KW-0472">Membrane</keyword>
<dbReference type="EC" id="2.7.1.201" evidence="15"/>
<dbReference type="RefSeq" id="WP_251224872.1">
    <property type="nucleotide sequence ID" value="NZ_JAMBOL010000031.1"/>
</dbReference>
<sequence>MSTNKEAAKAILAAIGGKENIASATHCVTRLRFALHDEKQVDQKALENIDVVKGSFSTNGQFQIVIGQGLVDKVYKELVVLAGISEASKDETKSAAEKNLNPIQRAVKVLADVFIPILPAIVTAGLLMGINNVLTGGGIFFEGDTAIIDVYPQWADFADIIHVIANTAFTFLPALIGWSAVKRFGGNPLLGIVMGLILVHPALLNAWDYGAAREAGEIPTWNLFGLEINKLGYQGQVLPVFVASIILAKLDVFLRKRIPDSIQLLTVAPIALLVTSFLTFALVGPLTFAIGNGIADGFIWLFGTLPWIAGFLYGIIYGPLVITGMHHVFLAVDLQLTTGTEAGGTFLWPILALSNIAQGSAAFAMYFLVKNANLKGLSGTAGLSAWLGITEPALFGVNLRYRFPFIMAIISAGIAGMFVTINGVLANAVGVGGVPAFVSIRGQDWGPFFIGMAVVILLPFVLTVLYGKLTKPKSLKEEE</sequence>
<feature type="domain" description="PTS EIIB type-1" evidence="13">
    <location>
        <begin position="5"/>
        <end position="88"/>
    </location>
</feature>
<dbReference type="NCBIfam" id="NF008236">
    <property type="entry name" value="PRK11007.1"/>
    <property type="match status" value="1"/>
</dbReference>
<dbReference type="FunFam" id="3.30.1360.60:FF:000001">
    <property type="entry name" value="PTS system glucose-specific IIBC component PtsG"/>
    <property type="match status" value="1"/>
</dbReference>
<keyword evidence="3" id="KW-1003">Cell membrane</keyword>
<protein>
    <submittedName>
        <fullName evidence="15">PTS system trehalose-specific EIIBC component</fullName>
        <ecNumber evidence="15">2.7.1.201</ecNumber>
    </submittedName>
</protein>
<reference evidence="15" key="1">
    <citation type="submission" date="2022-05" db="EMBL/GenBank/DDBJ databases">
        <title>Comparative Genomics of Spacecraft Associated Microbes.</title>
        <authorList>
            <person name="Tran M.T."/>
            <person name="Wright A."/>
            <person name="Seuylemezian A."/>
            <person name="Eisen J."/>
            <person name="Coil D."/>
        </authorList>
    </citation>
    <scope>NUCLEOTIDE SEQUENCE</scope>
    <source>
        <strain evidence="15">214.1.1</strain>
    </source>
</reference>
<organism evidence="15 16">
    <name type="scientific">Halalkalibacter oceani</name>
    <dbReference type="NCBI Taxonomy" id="1653776"/>
    <lineage>
        <taxon>Bacteria</taxon>
        <taxon>Bacillati</taxon>
        <taxon>Bacillota</taxon>
        <taxon>Bacilli</taxon>
        <taxon>Bacillales</taxon>
        <taxon>Bacillaceae</taxon>
        <taxon>Halalkalibacter</taxon>
    </lineage>
</organism>
<dbReference type="NCBIfam" id="TIGR00826">
    <property type="entry name" value="EIIB_glc"/>
    <property type="match status" value="1"/>
</dbReference>
<keyword evidence="6" id="KW-0598">Phosphotransferase system</keyword>
<keyword evidence="5 15" id="KW-0808">Transferase</keyword>
<dbReference type="GO" id="GO:0009401">
    <property type="term" value="P:phosphoenolpyruvate-dependent sugar phosphotransferase system"/>
    <property type="evidence" value="ECO:0007669"/>
    <property type="project" value="UniProtKB-KW"/>
</dbReference>
<dbReference type="Gene3D" id="3.30.1360.60">
    <property type="entry name" value="Glucose permease domain IIB"/>
    <property type="match status" value="1"/>
</dbReference>
<feature type="domain" description="PTS EIIC type-1" evidence="14">
    <location>
        <begin position="108"/>
        <end position="479"/>
    </location>
</feature>
<keyword evidence="7 12" id="KW-0812">Transmembrane</keyword>
<dbReference type="PANTHER" id="PTHR30175">
    <property type="entry name" value="PHOSPHOTRANSFERASE SYSTEM TRANSPORT PROTEIN"/>
    <property type="match status" value="1"/>
</dbReference>
<keyword evidence="8" id="KW-0418">Kinase</keyword>
<feature type="transmembrane region" description="Helical" evidence="12">
    <location>
        <begin position="109"/>
        <end position="130"/>
    </location>
</feature>
<evidence type="ECO:0000256" key="1">
    <source>
        <dbReference type="ARBA" id="ARBA00004651"/>
    </source>
</evidence>
<feature type="transmembrane region" description="Helical" evidence="12">
    <location>
        <begin position="346"/>
        <end position="369"/>
    </location>
</feature>
<gene>
    <name evidence="15" type="primary">treP</name>
    <name evidence="15" type="ORF">M3202_19335</name>
</gene>
<feature type="transmembrane region" description="Helical" evidence="12">
    <location>
        <begin position="445"/>
        <end position="466"/>
    </location>
</feature>
<evidence type="ECO:0000256" key="11">
    <source>
        <dbReference type="PROSITE-ProRule" id="PRU00421"/>
    </source>
</evidence>
<evidence type="ECO:0000259" key="14">
    <source>
        <dbReference type="PROSITE" id="PS51103"/>
    </source>
</evidence>
<dbReference type="GO" id="GO:0005886">
    <property type="term" value="C:plasma membrane"/>
    <property type="evidence" value="ECO:0007669"/>
    <property type="project" value="UniProtKB-SubCell"/>
</dbReference>
<dbReference type="InterPro" id="IPR050558">
    <property type="entry name" value="PTS_Sugar-Specific_Components"/>
</dbReference>
<feature type="transmembrane region" description="Helical" evidence="12">
    <location>
        <begin position="188"/>
        <end position="207"/>
    </location>
</feature>
<evidence type="ECO:0000256" key="5">
    <source>
        <dbReference type="ARBA" id="ARBA00022679"/>
    </source>
</evidence>
<evidence type="ECO:0000256" key="7">
    <source>
        <dbReference type="ARBA" id="ARBA00022692"/>
    </source>
</evidence>
<feature type="transmembrane region" description="Helical" evidence="12">
    <location>
        <begin position="231"/>
        <end position="252"/>
    </location>
</feature>
<accession>A0A9X2DSA7</accession>
<dbReference type="AlphaFoldDB" id="A0A9X2DSA7"/>
<feature type="active site" description="Phosphocysteine intermediate; for EIIB activity" evidence="11">
    <location>
        <position position="27"/>
    </location>
</feature>
<dbReference type="GO" id="GO:0090589">
    <property type="term" value="F:protein-phosphocysteine-trehalose phosphotransferase system transporter activity"/>
    <property type="evidence" value="ECO:0007669"/>
    <property type="project" value="TreeGrafter"/>
</dbReference>
<name>A0A9X2DSA7_9BACI</name>
<comment type="caution">
    <text evidence="15">The sequence shown here is derived from an EMBL/GenBank/DDBJ whole genome shotgun (WGS) entry which is preliminary data.</text>
</comment>
<keyword evidence="4" id="KW-0762">Sugar transport</keyword>
<dbReference type="InterPro" id="IPR011296">
    <property type="entry name" value="PTS_IIBC_treh"/>
</dbReference>
<feature type="transmembrane region" description="Helical" evidence="12">
    <location>
        <begin position="381"/>
        <end position="399"/>
    </location>
</feature>
<dbReference type="PROSITE" id="PS51098">
    <property type="entry name" value="PTS_EIIB_TYPE_1"/>
    <property type="match status" value="1"/>
</dbReference>
<dbReference type="InterPro" id="IPR018113">
    <property type="entry name" value="PTrfase_EIIB_Cys"/>
</dbReference>
<dbReference type="InterPro" id="IPR003352">
    <property type="entry name" value="PTS_EIIC"/>
</dbReference>
<comment type="subcellular location">
    <subcellularLocation>
        <location evidence="1">Cell membrane</location>
        <topology evidence="1">Multi-pass membrane protein</topology>
    </subcellularLocation>
</comment>
<dbReference type="PANTHER" id="PTHR30175:SF4">
    <property type="entry name" value="PTS SYSTEM TREHALOSE-SPECIFIC EIIBC COMPONENT"/>
    <property type="match status" value="1"/>
</dbReference>
<dbReference type="GO" id="GO:0008982">
    <property type="term" value="F:protein-N(PI)-phosphohistidine-sugar phosphotransferase activity"/>
    <property type="evidence" value="ECO:0007669"/>
    <property type="project" value="InterPro"/>
</dbReference>
<evidence type="ECO:0000256" key="12">
    <source>
        <dbReference type="SAM" id="Phobius"/>
    </source>
</evidence>
<dbReference type="GO" id="GO:0015574">
    <property type="term" value="F:trehalose transmembrane transporter activity"/>
    <property type="evidence" value="ECO:0007669"/>
    <property type="project" value="InterPro"/>
</dbReference>
<dbReference type="InterPro" id="IPR001996">
    <property type="entry name" value="PTS_IIB_1"/>
</dbReference>
<keyword evidence="2" id="KW-0813">Transport</keyword>
<feature type="transmembrane region" description="Helical" evidence="12">
    <location>
        <begin position="406"/>
        <end position="425"/>
    </location>
</feature>
<feature type="transmembrane region" description="Helical" evidence="12">
    <location>
        <begin position="264"/>
        <end position="291"/>
    </location>
</feature>
<dbReference type="NCBIfam" id="TIGR01992">
    <property type="entry name" value="PTS-IIBC-Tre"/>
    <property type="match status" value="1"/>
</dbReference>
<evidence type="ECO:0000256" key="2">
    <source>
        <dbReference type="ARBA" id="ARBA00022448"/>
    </source>
</evidence>
<dbReference type="Pfam" id="PF02378">
    <property type="entry name" value="PTS_EIIC"/>
    <property type="match status" value="1"/>
</dbReference>
<evidence type="ECO:0000256" key="9">
    <source>
        <dbReference type="ARBA" id="ARBA00022989"/>
    </source>
</evidence>
<evidence type="ECO:0000259" key="13">
    <source>
        <dbReference type="PROSITE" id="PS51098"/>
    </source>
</evidence>
<evidence type="ECO:0000256" key="3">
    <source>
        <dbReference type="ARBA" id="ARBA00022475"/>
    </source>
</evidence>
<dbReference type="GO" id="GO:0016301">
    <property type="term" value="F:kinase activity"/>
    <property type="evidence" value="ECO:0007669"/>
    <property type="project" value="UniProtKB-KW"/>
</dbReference>
<keyword evidence="9 12" id="KW-1133">Transmembrane helix</keyword>
<dbReference type="Proteomes" id="UP001139179">
    <property type="component" value="Unassembled WGS sequence"/>
</dbReference>
<keyword evidence="16" id="KW-1185">Reference proteome</keyword>
<feature type="transmembrane region" description="Helical" evidence="12">
    <location>
        <begin position="160"/>
        <end position="181"/>
    </location>
</feature>
<evidence type="ECO:0000256" key="10">
    <source>
        <dbReference type="ARBA" id="ARBA00023136"/>
    </source>
</evidence>
<dbReference type="InterPro" id="IPR013013">
    <property type="entry name" value="PTS_EIIC_1"/>
</dbReference>
<proteinExistence type="predicted"/>
<evidence type="ECO:0000313" key="16">
    <source>
        <dbReference type="Proteomes" id="UP001139179"/>
    </source>
</evidence>
<dbReference type="Pfam" id="PF00367">
    <property type="entry name" value="PTS_EIIB"/>
    <property type="match status" value="1"/>
</dbReference>